<dbReference type="Proteomes" id="UP000887578">
    <property type="component" value="Unplaced"/>
</dbReference>
<sequence length="161" mass="18714">MFENDWKEAIEGIVAIPDFPFKTVKTAIELCYGSLLHSDTNIEEIILLFHFADKYDIEELKDTIKEVILITPNNICEYANLFCEENCAELVNICIDRLIVYFQYSYSVKDLDSLNNDIKLQFFSQASTSESLKKDFPFDFYKNKNDENLIDAYATISLMNL</sequence>
<proteinExistence type="predicted"/>
<name>A0A914PH38_9BILA</name>
<organism evidence="1 2">
    <name type="scientific">Panagrolaimus davidi</name>
    <dbReference type="NCBI Taxonomy" id="227884"/>
    <lineage>
        <taxon>Eukaryota</taxon>
        <taxon>Metazoa</taxon>
        <taxon>Ecdysozoa</taxon>
        <taxon>Nematoda</taxon>
        <taxon>Chromadorea</taxon>
        <taxon>Rhabditida</taxon>
        <taxon>Tylenchina</taxon>
        <taxon>Panagrolaimomorpha</taxon>
        <taxon>Panagrolaimoidea</taxon>
        <taxon>Panagrolaimidae</taxon>
        <taxon>Panagrolaimus</taxon>
    </lineage>
</organism>
<dbReference type="Gene3D" id="3.30.710.10">
    <property type="entry name" value="Potassium Channel Kv1.1, Chain A"/>
    <property type="match status" value="1"/>
</dbReference>
<accession>A0A914PH38</accession>
<dbReference type="SUPFAM" id="SSF54695">
    <property type="entry name" value="POZ domain"/>
    <property type="match status" value="1"/>
</dbReference>
<dbReference type="WBParaSite" id="PDA_v2.g14085.t1">
    <property type="protein sequence ID" value="PDA_v2.g14085.t1"/>
    <property type="gene ID" value="PDA_v2.g14085"/>
</dbReference>
<dbReference type="InterPro" id="IPR011333">
    <property type="entry name" value="SKP1/BTB/POZ_sf"/>
</dbReference>
<keyword evidence="1" id="KW-1185">Reference proteome</keyword>
<dbReference type="AlphaFoldDB" id="A0A914PH38"/>
<protein>
    <submittedName>
        <fullName evidence="2">BTB domain-containing protein</fullName>
    </submittedName>
</protein>
<reference evidence="2" key="1">
    <citation type="submission" date="2022-11" db="UniProtKB">
        <authorList>
            <consortium name="WormBaseParasite"/>
        </authorList>
    </citation>
    <scope>IDENTIFICATION</scope>
</reference>
<evidence type="ECO:0000313" key="1">
    <source>
        <dbReference type="Proteomes" id="UP000887578"/>
    </source>
</evidence>
<evidence type="ECO:0000313" key="2">
    <source>
        <dbReference type="WBParaSite" id="PDA_v2.g14085.t1"/>
    </source>
</evidence>